<organism evidence="4 5">
    <name type="scientific">Brumicola blandensis</name>
    <dbReference type="NCBI Taxonomy" id="3075611"/>
    <lineage>
        <taxon>Bacteria</taxon>
        <taxon>Pseudomonadati</taxon>
        <taxon>Pseudomonadota</taxon>
        <taxon>Gammaproteobacteria</taxon>
        <taxon>Alteromonadales</taxon>
        <taxon>Alteromonadaceae</taxon>
        <taxon>Brumicola</taxon>
    </lineage>
</organism>
<feature type="signal peptide" evidence="2">
    <location>
        <begin position="1"/>
        <end position="18"/>
    </location>
</feature>
<dbReference type="InterPro" id="IPR002470">
    <property type="entry name" value="Peptidase_S9A"/>
</dbReference>
<proteinExistence type="predicted"/>
<feature type="domain" description="Peptidase S9 prolyl oligopeptidase catalytic" evidence="3">
    <location>
        <begin position="437"/>
        <end position="646"/>
    </location>
</feature>
<evidence type="ECO:0000313" key="4">
    <source>
        <dbReference type="EMBL" id="MDT0582273.1"/>
    </source>
</evidence>
<evidence type="ECO:0000256" key="1">
    <source>
        <dbReference type="ARBA" id="ARBA00022801"/>
    </source>
</evidence>
<dbReference type="AlphaFoldDB" id="A0AAW8QYN6"/>
<comment type="caution">
    <text evidence="4">The sequence shown here is derived from an EMBL/GenBank/DDBJ whole genome shotgun (WGS) entry which is preliminary data.</text>
</comment>
<dbReference type="Proteomes" id="UP001249020">
    <property type="component" value="Unassembled WGS sequence"/>
</dbReference>
<keyword evidence="2" id="KW-0732">Signal</keyword>
<protein>
    <submittedName>
        <fullName evidence="4">S9 family peptidase</fullName>
        <ecNumber evidence="4">3.4.-.-</ecNumber>
    </submittedName>
</protein>
<evidence type="ECO:0000259" key="3">
    <source>
        <dbReference type="Pfam" id="PF00326"/>
    </source>
</evidence>
<dbReference type="SUPFAM" id="SSF82171">
    <property type="entry name" value="DPP6 N-terminal domain-like"/>
    <property type="match status" value="1"/>
</dbReference>
<dbReference type="PANTHER" id="PTHR42776">
    <property type="entry name" value="SERINE PEPTIDASE S9 FAMILY MEMBER"/>
    <property type="match status" value="1"/>
</dbReference>
<keyword evidence="5" id="KW-1185">Reference proteome</keyword>
<dbReference type="Gene3D" id="3.40.50.1820">
    <property type="entry name" value="alpha/beta hydrolase"/>
    <property type="match status" value="1"/>
</dbReference>
<gene>
    <name evidence="4" type="ORF">RM544_06965</name>
</gene>
<dbReference type="Pfam" id="PF00326">
    <property type="entry name" value="Peptidase_S9"/>
    <property type="match status" value="1"/>
</dbReference>
<evidence type="ECO:0000313" key="5">
    <source>
        <dbReference type="Proteomes" id="UP001249020"/>
    </source>
</evidence>
<dbReference type="PRINTS" id="PR00862">
    <property type="entry name" value="PROLIGOPTASE"/>
</dbReference>
<dbReference type="EC" id="3.4.-.-" evidence="4"/>
<dbReference type="RefSeq" id="WP_311361041.1">
    <property type="nucleotide sequence ID" value="NZ_JAVRIE010000002.1"/>
</dbReference>
<dbReference type="EMBL" id="JAVRIE010000002">
    <property type="protein sequence ID" value="MDT0582273.1"/>
    <property type="molecule type" value="Genomic_DNA"/>
</dbReference>
<keyword evidence="1 4" id="KW-0378">Hydrolase</keyword>
<dbReference type="GO" id="GO:0004252">
    <property type="term" value="F:serine-type endopeptidase activity"/>
    <property type="evidence" value="ECO:0007669"/>
    <property type="project" value="InterPro"/>
</dbReference>
<dbReference type="InterPro" id="IPR001375">
    <property type="entry name" value="Peptidase_S9_cat"/>
</dbReference>
<evidence type="ECO:0000256" key="2">
    <source>
        <dbReference type="SAM" id="SignalP"/>
    </source>
</evidence>
<feature type="chain" id="PRO_5043477138" evidence="2">
    <location>
        <begin position="19"/>
        <end position="646"/>
    </location>
</feature>
<name>A0AAW8QYN6_9ALTE</name>
<dbReference type="GO" id="GO:0006508">
    <property type="term" value="P:proteolysis"/>
    <property type="evidence" value="ECO:0007669"/>
    <property type="project" value="InterPro"/>
</dbReference>
<dbReference type="SUPFAM" id="SSF53474">
    <property type="entry name" value="alpha/beta-Hydrolases"/>
    <property type="match status" value="1"/>
</dbReference>
<dbReference type="PANTHER" id="PTHR42776:SF27">
    <property type="entry name" value="DIPEPTIDYL PEPTIDASE FAMILY MEMBER 6"/>
    <property type="match status" value="1"/>
</dbReference>
<sequence>MKRLFFIFALLCTSQVFATISATDISKYYTYTNADLSPDGSKLAINITQDGLGRLVIMDLSTFKPVGTVSFDGRYEPGNYWWVNNERLVIQVLEREIASEQHVNYGELYSVNYDGSNGLMIFGYRAGGTKTGSRLNRKQSTRGWGELLDVLPDDEKHVLIMSTPMSSDGSKLPTVHKLNVYNGQMSNTIAQSPVPQAEFITDSDGKVKLVVGAGENGYAAVFKRIQETNDWQQLSNEVLGKSFNPIALDSKNTSLYVTDSGGKDKTGLYKFDLETEEVKHLFTDKVVDITSIVFSADGGTPYALRLDDGRPDYVMFGKNTYEVKLYKQFLQTFPGNKVELISRSENGNKWILYVSSDISPGTFYLFDKATNSLQFLFRNLDSIPIELMSESKPVTFAASDDVLIHGFLTLPVSVPKDKDAPLVVLVHGGPHGVRDYWTFDRDVQYLASQGYAVLRVNYRGSGGYGSDYRYSGYQEWGNRIQLDIIEGAQWAMNQDRVSNDRVCIMGASFGGYSAVMAATMAPELFDCVVANAGVYDLTLMFEEGDIPDMLYGKTRLLEYLGDDPDILKTFSPINYISRIAAPILIGHGKKDRRTPFIHAELLRDKLIEQGKPFEWFVKGTESHGFYDEENRAEWYETVAAFLKENL</sequence>
<reference evidence="4 5" key="1">
    <citation type="submission" date="2023-09" db="EMBL/GenBank/DDBJ databases">
        <authorList>
            <person name="Rey-Velasco X."/>
        </authorList>
    </citation>
    <scope>NUCLEOTIDE SEQUENCE [LARGE SCALE GENOMIC DNA]</scope>
    <source>
        <strain evidence="4 5">W409</strain>
    </source>
</reference>
<accession>A0AAW8QYN6</accession>
<dbReference type="InterPro" id="IPR029058">
    <property type="entry name" value="AB_hydrolase_fold"/>
</dbReference>